<dbReference type="SMART" id="SM00382">
    <property type="entry name" value="AAA"/>
    <property type="match status" value="1"/>
</dbReference>
<dbReference type="InterPro" id="IPR005894">
    <property type="entry name" value="DrrA"/>
</dbReference>
<dbReference type="NCBIfam" id="TIGR01188">
    <property type="entry name" value="drrA"/>
    <property type="match status" value="1"/>
</dbReference>
<dbReference type="InterPro" id="IPR027417">
    <property type="entry name" value="P-loop_NTPase"/>
</dbReference>
<keyword evidence="8" id="KW-0046">Antibiotic resistance</keyword>
<dbReference type="GO" id="GO:1900753">
    <property type="term" value="P:doxorubicin transport"/>
    <property type="evidence" value="ECO:0007669"/>
    <property type="project" value="InterPro"/>
</dbReference>
<gene>
    <name evidence="11" type="ORF">MINT15_32480</name>
</gene>
<accession>A0A837DB67</accession>
<evidence type="ECO:0000256" key="1">
    <source>
        <dbReference type="ARBA" id="ARBA00004413"/>
    </source>
</evidence>
<dbReference type="OMA" id="HRPTHER"/>
<dbReference type="InterPro" id="IPR050763">
    <property type="entry name" value="ABC_transporter_ATP-binding"/>
</dbReference>
<dbReference type="GO" id="GO:0043215">
    <property type="term" value="P:daunorubicin transport"/>
    <property type="evidence" value="ECO:0007669"/>
    <property type="project" value="InterPro"/>
</dbReference>
<dbReference type="Proteomes" id="UP000030848">
    <property type="component" value="Unassembled WGS sequence"/>
</dbReference>
<dbReference type="PROSITE" id="PS50893">
    <property type="entry name" value="ABC_TRANSPORTER_2"/>
    <property type="match status" value="1"/>
</dbReference>
<sequence>MAATAIRASGLSKHFGTVRALDNVDIEVAEGTILGLLGHNGAGKTTLVNILATISPPSSGTAEVAGYDVRREGAEIRRRIGVTGQFAALDTQLSGLDNLMTVARLLGASKRQARRRADELLEHFGLTEAAHRPARTYSGGMRRRLDLAISLIGRPSVLFLDEPTTGLDPESRRALWATIESLVDDGSTVLLTTQYLEEADHLADYITVLNSGRVVASGTVAGLKAEVGTRTIHLTLDGDTDTHRAMTALRNGKFTPVHDGNGGITLPVTDAAELGSVMRVLVGTGVDITGLTLTEPTLDDVYLALTGTTTDGK</sequence>
<evidence type="ECO:0000256" key="4">
    <source>
        <dbReference type="ARBA" id="ARBA00022741"/>
    </source>
</evidence>
<evidence type="ECO:0000256" key="2">
    <source>
        <dbReference type="ARBA" id="ARBA00022448"/>
    </source>
</evidence>
<dbReference type="FunFam" id="3.40.50.300:FF:000589">
    <property type="entry name" value="ABC transporter, ATP-binding subunit"/>
    <property type="match status" value="1"/>
</dbReference>
<dbReference type="InterPro" id="IPR017871">
    <property type="entry name" value="ABC_transporter-like_CS"/>
</dbReference>
<evidence type="ECO:0000256" key="6">
    <source>
        <dbReference type="ARBA" id="ARBA00022967"/>
    </source>
</evidence>
<evidence type="ECO:0000313" key="11">
    <source>
        <dbReference type="EMBL" id="KHF43046.1"/>
    </source>
</evidence>
<dbReference type="PANTHER" id="PTHR42711:SF19">
    <property type="entry name" value="DOXORUBICIN RESISTANCE ATP-BINDING PROTEIN DRRA"/>
    <property type="match status" value="1"/>
</dbReference>
<evidence type="ECO:0000256" key="3">
    <source>
        <dbReference type="ARBA" id="ARBA00022475"/>
    </source>
</evidence>
<keyword evidence="2" id="KW-0813">Transport</keyword>
<keyword evidence="7" id="KW-0472">Membrane</keyword>
<reference evidence="11 12" key="1">
    <citation type="submission" date="2014-10" db="EMBL/GenBank/DDBJ databases">
        <title>Genome sequence of Micropolyspora internatus JCM3315.</title>
        <authorList>
            <person name="Shin S.-K."/>
            <person name="Yi H."/>
        </authorList>
    </citation>
    <scope>NUCLEOTIDE SEQUENCE [LARGE SCALE GENOMIC DNA]</scope>
    <source>
        <strain evidence="11 12">JCM 3315</strain>
    </source>
</reference>
<evidence type="ECO:0000313" key="12">
    <source>
        <dbReference type="Proteomes" id="UP000030848"/>
    </source>
</evidence>
<keyword evidence="4" id="KW-0547">Nucleotide-binding</keyword>
<dbReference type="GO" id="GO:0005524">
    <property type="term" value="F:ATP binding"/>
    <property type="evidence" value="ECO:0007669"/>
    <property type="project" value="UniProtKB-KW"/>
</dbReference>
<dbReference type="GO" id="GO:0046677">
    <property type="term" value="P:response to antibiotic"/>
    <property type="evidence" value="ECO:0007669"/>
    <property type="project" value="UniProtKB-KW"/>
</dbReference>
<dbReference type="InterPro" id="IPR003593">
    <property type="entry name" value="AAA+_ATPase"/>
</dbReference>
<keyword evidence="6" id="KW-1278">Translocase</keyword>
<comment type="similarity">
    <text evidence="9">Belongs to the ABC transporter superfamily. Drug exporter-1 (DrugE1) (TC 3.A.1.105) family.</text>
</comment>
<dbReference type="EMBL" id="JRZE01000006">
    <property type="protein sequence ID" value="KHF43046.1"/>
    <property type="molecule type" value="Genomic_DNA"/>
</dbReference>
<dbReference type="GO" id="GO:0016887">
    <property type="term" value="F:ATP hydrolysis activity"/>
    <property type="evidence" value="ECO:0007669"/>
    <property type="project" value="InterPro"/>
</dbReference>
<evidence type="ECO:0000256" key="8">
    <source>
        <dbReference type="ARBA" id="ARBA00023251"/>
    </source>
</evidence>
<keyword evidence="3" id="KW-1003">Cell membrane</keyword>
<comment type="subcellular location">
    <subcellularLocation>
        <location evidence="1">Cell membrane</location>
        <topology evidence="1">Peripheral membrane protein</topology>
        <orientation evidence="1">Cytoplasmic side</orientation>
    </subcellularLocation>
</comment>
<evidence type="ECO:0000259" key="10">
    <source>
        <dbReference type="PROSITE" id="PS50893"/>
    </source>
</evidence>
<evidence type="ECO:0000256" key="7">
    <source>
        <dbReference type="ARBA" id="ARBA00023136"/>
    </source>
</evidence>
<dbReference type="GO" id="GO:0005886">
    <property type="term" value="C:plasma membrane"/>
    <property type="evidence" value="ECO:0007669"/>
    <property type="project" value="UniProtKB-SubCell"/>
</dbReference>
<dbReference type="Gene3D" id="3.40.50.300">
    <property type="entry name" value="P-loop containing nucleotide triphosphate hydrolases"/>
    <property type="match status" value="1"/>
</dbReference>
<proteinExistence type="inferred from homology"/>
<dbReference type="Pfam" id="PF00005">
    <property type="entry name" value="ABC_tran"/>
    <property type="match status" value="1"/>
</dbReference>
<dbReference type="Pfam" id="PF13732">
    <property type="entry name" value="DrrA1-3_C"/>
    <property type="match status" value="1"/>
</dbReference>
<protein>
    <submittedName>
        <fullName evidence="11">Daunorubicin ABC transporter ATPase</fullName>
    </submittedName>
</protein>
<comment type="caution">
    <text evidence="11">The sequence shown here is derived from an EMBL/GenBank/DDBJ whole genome shotgun (WGS) entry which is preliminary data.</text>
</comment>
<dbReference type="OrthoDB" id="9804819at2"/>
<keyword evidence="5" id="KW-0067">ATP-binding</keyword>
<dbReference type="AlphaFoldDB" id="A0A837DB67"/>
<dbReference type="SUPFAM" id="SSF52540">
    <property type="entry name" value="P-loop containing nucleoside triphosphate hydrolases"/>
    <property type="match status" value="1"/>
</dbReference>
<dbReference type="InterPro" id="IPR025302">
    <property type="entry name" value="DrrA1/2-like_C"/>
</dbReference>
<dbReference type="InterPro" id="IPR003439">
    <property type="entry name" value="ABC_transporter-like_ATP-bd"/>
</dbReference>
<feature type="domain" description="ABC transporter" evidence="10">
    <location>
        <begin position="6"/>
        <end position="236"/>
    </location>
</feature>
<dbReference type="RefSeq" id="WP_015786171.1">
    <property type="nucleotide sequence ID" value="NZ_CALJZO010000119.1"/>
</dbReference>
<evidence type="ECO:0000256" key="5">
    <source>
        <dbReference type="ARBA" id="ARBA00022840"/>
    </source>
</evidence>
<organism evidence="11 12">
    <name type="scientific">Saccharomonospora viridis</name>
    <dbReference type="NCBI Taxonomy" id="1852"/>
    <lineage>
        <taxon>Bacteria</taxon>
        <taxon>Bacillati</taxon>
        <taxon>Actinomycetota</taxon>
        <taxon>Actinomycetes</taxon>
        <taxon>Pseudonocardiales</taxon>
        <taxon>Pseudonocardiaceae</taxon>
        <taxon>Saccharomonospora</taxon>
    </lineage>
</organism>
<dbReference type="PROSITE" id="PS00211">
    <property type="entry name" value="ABC_TRANSPORTER_1"/>
    <property type="match status" value="1"/>
</dbReference>
<evidence type="ECO:0000256" key="9">
    <source>
        <dbReference type="ARBA" id="ARBA00049985"/>
    </source>
</evidence>
<dbReference type="PANTHER" id="PTHR42711">
    <property type="entry name" value="ABC TRANSPORTER ATP-BINDING PROTEIN"/>
    <property type="match status" value="1"/>
</dbReference>
<name>A0A837DB67_9PSEU</name>